<dbReference type="AlphaFoldDB" id="A0AA88CVR9"/>
<name>A0AA88CVR9_FICCA</name>
<evidence type="ECO:0000313" key="2">
    <source>
        <dbReference type="Proteomes" id="UP001187192"/>
    </source>
</evidence>
<reference evidence="1" key="1">
    <citation type="submission" date="2023-07" db="EMBL/GenBank/DDBJ databases">
        <title>draft genome sequence of fig (Ficus carica).</title>
        <authorList>
            <person name="Takahashi T."/>
            <person name="Nishimura K."/>
        </authorList>
    </citation>
    <scope>NUCLEOTIDE SEQUENCE</scope>
</reference>
<sequence length="70" mass="7327">MPSPTVLYQGLPIGPLHSISVRIVARSHGVVGAASPVQLKPWTKPDLVQVGGVVLTTYVKPLVLVSATTQ</sequence>
<dbReference type="EMBL" id="BTGU01002326">
    <property type="protein sequence ID" value="GMN36653.1"/>
    <property type="molecule type" value="Genomic_DNA"/>
</dbReference>
<evidence type="ECO:0000313" key="1">
    <source>
        <dbReference type="EMBL" id="GMN36653.1"/>
    </source>
</evidence>
<gene>
    <name evidence="1" type="ORF">TIFTF001_042484</name>
</gene>
<proteinExistence type="predicted"/>
<dbReference type="Proteomes" id="UP001187192">
    <property type="component" value="Unassembled WGS sequence"/>
</dbReference>
<organism evidence="1 2">
    <name type="scientific">Ficus carica</name>
    <name type="common">Common fig</name>
    <dbReference type="NCBI Taxonomy" id="3494"/>
    <lineage>
        <taxon>Eukaryota</taxon>
        <taxon>Viridiplantae</taxon>
        <taxon>Streptophyta</taxon>
        <taxon>Embryophyta</taxon>
        <taxon>Tracheophyta</taxon>
        <taxon>Spermatophyta</taxon>
        <taxon>Magnoliopsida</taxon>
        <taxon>eudicotyledons</taxon>
        <taxon>Gunneridae</taxon>
        <taxon>Pentapetalae</taxon>
        <taxon>rosids</taxon>
        <taxon>fabids</taxon>
        <taxon>Rosales</taxon>
        <taxon>Moraceae</taxon>
        <taxon>Ficeae</taxon>
        <taxon>Ficus</taxon>
    </lineage>
</organism>
<accession>A0AA88CVR9</accession>
<comment type="caution">
    <text evidence="1">The sequence shown here is derived from an EMBL/GenBank/DDBJ whole genome shotgun (WGS) entry which is preliminary data.</text>
</comment>
<protein>
    <submittedName>
        <fullName evidence="1">Uncharacterized protein</fullName>
    </submittedName>
</protein>
<keyword evidence="2" id="KW-1185">Reference proteome</keyword>